<keyword evidence="3" id="KW-0804">Transcription</keyword>
<dbReference type="Gene3D" id="1.10.10.10">
    <property type="entry name" value="Winged helix-like DNA-binding domain superfamily/Winged helix DNA-binding domain"/>
    <property type="match status" value="1"/>
</dbReference>
<dbReference type="OrthoDB" id="769662at2"/>
<dbReference type="GeneID" id="303673679"/>
<proteinExistence type="predicted"/>
<evidence type="ECO:0000313" key="7">
    <source>
        <dbReference type="Proteomes" id="UP000185725"/>
    </source>
</evidence>
<dbReference type="EMBL" id="FTMF01000010">
    <property type="protein sequence ID" value="SIQ93419.1"/>
    <property type="molecule type" value="Genomic_DNA"/>
</dbReference>
<dbReference type="PANTHER" id="PTHR33204">
    <property type="entry name" value="TRANSCRIPTIONAL REGULATOR, MARR FAMILY"/>
    <property type="match status" value="1"/>
</dbReference>
<dbReference type="AlphaFoldDB" id="A0A381FBC5"/>
<dbReference type="InterPro" id="IPR002577">
    <property type="entry name" value="HTH_HxlR"/>
</dbReference>
<protein>
    <submittedName>
        <fullName evidence="5">Transcriptional regulator, HxlR family</fullName>
    </submittedName>
    <submittedName>
        <fullName evidence="6">Uncharacterized HTH-type transcriptional regulator ytcD</fullName>
    </submittedName>
</protein>
<sequence length="125" mass="14180">MTKKKEHLDCLNTVKPVRDALDVISGKWKLLIIISISVGNCRFTDIQESIPGITPRALAKELKDLEHHMLIKRLIVESYPIKISYTLDDYAKSLTPVIDALKDWGINHQKKLDGNKLIDSKEISS</sequence>
<reference evidence="6 8" key="2">
    <citation type="submission" date="2018-06" db="EMBL/GenBank/DDBJ databases">
        <authorList>
            <consortium name="Pathogen Informatics"/>
            <person name="Doyle S."/>
        </authorList>
    </citation>
    <scope>NUCLEOTIDE SEQUENCE [LARGE SCALE GENOMIC DNA]</scope>
    <source>
        <strain evidence="6 8">NCTC13560</strain>
    </source>
</reference>
<evidence type="ECO:0000259" key="4">
    <source>
        <dbReference type="PROSITE" id="PS51118"/>
    </source>
</evidence>
<organism evidence="6 8">
    <name type="scientific">Chryseobacterium indoltheticum</name>
    <dbReference type="NCBI Taxonomy" id="254"/>
    <lineage>
        <taxon>Bacteria</taxon>
        <taxon>Pseudomonadati</taxon>
        <taxon>Bacteroidota</taxon>
        <taxon>Flavobacteriia</taxon>
        <taxon>Flavobacteriales</taxon>
        <taxon>Weeksellaceae</taxon>
        <taxon>Chryseobacterium group</taxon>
        <taxon>Chryseobacterium</taxon>
    </lineage>
</organism>
<dbReference type="SUPFAM" id="SSF46785">
    <property type="entry name" value="Winged helix' DNA-binding domain"/>
    <property type="match status" value="1"/>
</dbReference>
<name>A0A381FBC5_9FLAO</name>
<evidence type="ECO:0000313" key="6">
    <source>
        <dbReference type="EMBL" id="SUX43886.1"/>
    </source>
</evidence>
<keyword evidence="7" id="KW-1185">Reference proteome</keyword>
<evidence type="ECO:0000256" key="2">
    <source>
        <dbReference type="ARBA" id="ARBA00023125"/>
    </source>
</evidence>
<dbReference type="Pfam" id="PF01638">
    <property type="entry name" value="HxlR"/>
    <property type="match status" value="1"/>
</dbReference>
<dbReference type="RefSeq" id="WP_076561597.1">
    <property type="nucleotide sequence ID" value="NZ_CP033929.1"/>
</dbReference>
<gene>
    <name evidence="6" type="primary">ytcD_2</name>
    <name evidence="6" type="ORF">NCTC13560_02256</name>
    <name evidence="5" type="ORF">SAMN05421682_11076</name>
</gene>
<keyword evidence="1" id="KW-0805">Transcription regulation</keyword>
<dbReference type="InterPro" id="IPR036388">
    <property type="entry name" value="WH-like_DNA-bd_sf"/>
</dbReference>
<dbReference type="EMBL" id="UFVS01000001">
    <property type="protein sequence ID" value="SUX43886.1"/>
    <property type="molecule type" value="Genomic_DNA"/>
</dbReference>
<dbReference type="Proteomes" id="UP000185725">
    <property type="component" value="Unassembled WGS sequence"/>
</dbReference>
<evidence type="ECO:0000313" key="5">
    <source>
        <dbReference type="EMBL" id="SIQ93419.1"/>
    </source>
</evidence>
<feature type="domain" description="HTH hxlR-type" evidence="4">
    <location>
        <begin position="15"/>
        <end position="113"/>
    </location>
</feature>
<keyword evidence="2" id="KW-0238">DNA-binding</keyword>
<dbReference type="KEGG" id="cil:EG358_08215"/>
<dbReference type="GO" id="GO:0003677">
    <property type="term" value="F:DNA binding"/>
    <property type="evidence" value="ECO:0007669"/>
    <property type="project" value="UniProtKB-KW"/>
</dbReference>
<dbReference type="InterPro" id="IPR036390">
    <property type="entry name" value="WH_DNA-bd_sf"/>
</dbReference>
<evidence type="ECO:0000256" key="1">
    <source>
        <dbReference type="ARBA" id="ARBA00023015"/>
    </source>
</evidence>
<evidence type="ECO:0000313" key="8">
    <source>
        <dbReference type="Proteomes" id="UP000255231"/>
    </source>
</evidence>
<dbReference type="Proteomes" id="UP000255231">
    <property type="component" value="Unassembled WGS sequence"/>
</dbReference>
<evidence type="ECO:0000256" key="3">
    <source>
        <dbReference type="ARBA" id="ARBA00023163"/>
    </source>
</evidence>
<reference evidence="5 7" key="1">
    <citation type="submission" date="2017-01" db="EMBL/GenBank/DDBJ databases">
        <authorList>
            <person name="Varghese N."/>
            <person name="Submissions S."/>
        </authorList>
    </citation>
    <scope>NUCLEOTIDE SEQUENCE [LARGE SCALE GENOMIC DNA]</scope>
    <source>
        <strain evidence="5 7">ATCC 27950</strain>
    </source>
</reference>
<accession>A0A381FBC5</accession>
<dbReference type="PROSITE" id="PS51118">
    <property type="entry name" value="HTH_HXLR"/>
    <property type="match status" value="1"/>
</dbReference>